<feature type="transmembrane region" description="Helical" evidence="6">
    <location>
        <begin position="68"/>
        <end position="89"/>
    </location>
</feature>
<evidence type="ECO:0000256" key="3">
    <source>
        <dbReference type="ARBA" id="ARBA00022989"/>
    </source>
</evidence>
<keyword evidence="8" id="KW-1185">Reference proteome</keyword>
<accession>A0A2S6CHA0</accession>
<comment type="subcellular location">
    <subcellularLocation>
        <location evidence="1">Membrane</location>
        <topology evidence="1">Multi-pass membrane protein</topology>
    </subcellularLocation>
</comment>
<dbReference type="GO" id="GO:0005886">
    <property type="term" value="C:plasma membrane"/>
    <property type="evidence" value="ECO:0007669"/>
    <property type="project" value="TreeGrafter"/>
</dbReference>
<feature type="transmembrane region" description="Helical" evidence="6">
    <location>
        <begin position="461"/>
        <end position="486"/>
    </location>
</feature>
<dbReference type="AlphaFoldDB" id="A0A2S6CHA0"/>
<dbReference type="OrthoDB" id="2585655at2759"/>
<dbReference type="Proteomes" id="UP000237631">
    <property type="component" value="Unassembled WGS sequence"/>
</dbReference>
<proteinExistence type="predicted"/>
<feature type="transmembrane region" description="Helical" evidence="6">
    <location>
        <begin position="134"/>
        <end position="152"/>
    </location>
</feature>
<feature type="region of interest" description="Disordered" evidence="5">
    <location>
        <begin position="260"/>
        <end position="305"/>
    </location>
</feature>
<feature type="transmembrane region" description="Helical" evidence="6">
    <location>
        <begin position="529"/>
        <end position="550"/>
    </location>
</feature>
<evidence type="ECO:0000256" key="1">
    <source>
        <dbReference type="ARBA" id="ARBA00004141"/>
    </source>
</evidence>
<dbReference type="Pfam" id="PF07690">
    <property type="entry name" value="MFS_1"/>
    <property type="match status" value="1"/>
</dbReference>
<dbReference type="STRING" id="357750.A0A2S6CHA0"/>
<feature type="transmembrane region" description="Helical" evidence="6">
    <location>
        <begin position="101"/>
        <end position="122"/>
    </location>
</feature>
<feature type="transmembrane region" description="Helical" evidence="6">
    <location>
        <begin position="430"/>
        <end position="449"/>
    </location>
</feature>
<sequence>MGLGVLQDYKLSHVPGTATLEDLNPAASLARGNDTSKLKRSKNGVILVPQPSDDPKDPLNWPLWKRDVICGVLCLLSVIASTLSPLLAANTLTLTLHFKKSFTKIALLTGWHLLGVGIAGFASVPSARIWGKRHLYIIATVLIIVSSVWGGASGKSYESLAAARFFQGVALAPFEALVNVSVGELYFVHEVGIRMALSNLCLFGGAFFTPVIVGIMTHKLGWEWTFYFIAIFTAGLLPAVILYCPETAYNRDPRFNAHLEQHRRGDSDGSSSSSHELRDNPTTYSETYQAEKTKAESTTERQASTAEGNIHQYANFSFITRENLAMFNGRHSPENFFKLLIRPLPLFLHPSFLWACLIQGLIIGWTVLIGIVLAAIMLGAPLWFNEVETGYMYAGAFIGALIGFGISGLFGDGFMIWLTKKNNGIYEPEFRMLLVMPQLVIGCAGLYGFGITGNNTWKYGWFWPDFFFGMEVAGMVIGATASALYIVDAHRDLAIEGFTCLLVFKNIFSFGLTFSGYDWLVEAGIQPTFMWVSSVEVVVCLLTVPMYIFGKRWRSFAARKDLLGKLKLK</sequence>
<dbReference type="PANTHER" id="PTHR23502">
    <property type="entry name" value="MAJOR FACILITATOR SUPERFAMILY"/>
    <property type="match status" value="1"/>
</dbReference>
<feature type="transmembrane region" description="Helical" evidence="6">
    <location>
        <begin position="164"/>
        <end position="188"/>
    </location>
</feature>
<keyword evidence="2 6" id="KW-0812">Transmembrane</keyword>
<comment type="caution">
    <text evidence="7">The sequence shown here is derived from an EMBL/GenBank/DDBJ whole genome shotgun (WGS) entry which is preliminary data.</text>
</comment>
<dbReference type="InterPro" id="IPR011701">
    <property type="entry name" value="MFS"/>
</dbReference>
<evidence type="ECO:0000256" key="6">
    <source>
        <dbReference type="SAM" id="Phobius"/>
    </source>
</evidence>
<dbReference type="InterPro" id="IPR036259">
    <property type="entry name" value="MFS_trans_sf"/>
</dbReference>
<evidence type="ECO:0000256" key="2">
    <source>
        <dbReference type="ARBA" id="ARBA00022692"/>
    </source>
</evidence>
<protein>
    <recommendedName>
        <fullName evidence="9">Major facilitator superfamily (MFS) profile domain-containing protein</fullName>
    </recommendedName>
</protein>
<reference evidence="8" key="1">
    <citation type="journal article" date="2017" name="bioRxiv">
        <title>Conservation of a gene cluster reveals novel cercosporin biosynthetic mechanisms and extends production to the genus Colletotrichum.</title>
        <authorList>
            <person name="de Jonge R."/>
            <person name="Ebert M.K."/>
            <person name="Huitt-Roehl C.R."/>
            <person name="Pal P."/>
            <person name="Suttle J.C."/>
            <person name="Spanner R.E."/>
            <person name="Neubauer J.D."/>
            <person name="Jurick W.M.II."/>
            <person name="Stott K.A."/>
            <person name="Secor G.A."/>
            <person name="Thomma B.P.H.J."/>
            <person name="Van de Peer Y."/>
            <person name="Townsend C.A."/>
            <person name="Bolton M.D."/>
        </authorList>
    </citation>
    <scope>NUCLEOTIDE SEQUENCE [LARGE SCALE GENOMIC DNA]</scope>
    <source>
        <strain evidence="8">CBS538.71</strain>
    </source>
</reference>
<feature type="transmembrane region" description="Helical" evidence="6">
    <location>
        <begin position="200"/>
        <end position="218"/>
    </location>
</feature>
<dbReference type="EMBL" id="PNEN01000421">
    <property type="protein sequence ID" value="PPJ59091.1"/>
    <property type="molecule type" value="Genomic_DNA"/>
</dbReference>
<gene>
    <name evidence="7" type="ORF">CBER1_01649</name>
</gene>
<feature type="transmembrane region" description="Helical" evidence="6">
    <location>
        <begin position="390"/>
        <end position="418"/>
    </location>
</feature>
<dbReference type="Gene3D" id="1.20.1250.20">
    <property type="entry name" value="MFS general substrate transporter like domains"/>
    <property type="match status" value="1"/>
</dbReference>
<keyword evidence="3 6" id="KW-1133">Transmembrane helix</keyword>
<feature type="transmembrane region" description="Helical" evidence="6">
    <location>
        <begin position="352"/>
        <end position="384"/>
    </location>
</feature>
<feature type="transmembrane region" description="Helical" evidence="6">
    <location>
        <begin position="224"/>
        <end position="244"/>
    </location>
</feature>
<organism evidence="7 8">
    <name type="scientific">Cercospora berteroae</name>
    <dbReference type="NCBI Taxonomy" id="357750"/>
    <lineage>
        <taxon>Eukaryota</taxon>
        <taxon>Fungi</taxon>
        <taxon>Dikarya</taxon>
        <taxon>Ascomycota</taxon>
        <taxon>Pezizomycotina</taxon>
        <taxon>Dothideomycetes</taxon>
        <taxon>Dothideomycetidae</taxon>
        <taxon>Mycosphaerellales</taxon>
        <taxon>Mycosphaerellaceae</taxon>
        <taxon>Cercospora</taxon>
    </lineage>
</organism>
<name>A0A2S6CHA0_9PEZI</name>
<evidence type="ECO:0000313" key="8">
    <source>
        <dbReference type="Proteomes" id="UP000237631"/>
    </source>
</evidence>
<feature type="compositionally biased region" description="Basic and acidic residues" evidence="5">
    <location>
        <begin position="289"/>
        <end position="299"/>
    </location>
</feature>
<evidence type="ECO:0000313" key="7">
    <source>
        <dbReference type="EMBL" id="PPJ59091.1"/>
    </source>
</evidence>
<evidence type="ECO:0000256" key="5">
    <source>
        <dbReference type="SAM" id="MobiDB-lite"/>
    </source>
</evidence>
<dbReference type="PANTHER" id="PTHR23502:SF29">
    <property type="entry name" value="TRANSPORTER, PUTATIVE (AFU_ORTHOLOGUE AFUA_6G06680)-RELATED"/>
    <property type="match status" value="1"/>
</dbReference>
<dbReference type="GO" id="GO:0022857">
    <property type="term" value="F:transmembrane transporter activity"/>
    <property type="evidence" value="ECO:0007669"/>
    <property type="project" value="InterPro"/>
</dbReference>
<feature type="transmembrane region" description="Helical" evidence="6">
    <location>
        <begin position="498"/>
        <end position="517"/>
    </location>
</feature>
<evidence type="ECO:0008006" key="9">
    <source>
        <dbReference type="Google" id="ProtNLM"/>
    </source>
</evidence>
<keyword evidence="4 6" id="KW-0472">Membrane</keyword>
<dbReference type="SUPFAM" id="SSF103473">
    <property type="entry name" value="MFS general substrate transporter"/>
    <property type="match status" value="1"/>
</dbReference>
<evidence type="ECO:0000256" key="4">
    <source>
        <dbReference type="ARBA" id="ARBA00023136"/>
    </source>
</evidence>